<feature type="compositionally biased region" description="Polar residues" evidence="1">
    <location>
        <begin position="33"/>
        <end position="69"/>
    </location>
</feature>
<evidence type="ECO:0000313" key="2">
    <source>
        <dbReference type="EMBL" id="RKF71384.1"/>
    </source>
</evidence>
<evidence type="ECO:0000313" key="3">
    <source>
        <dbReference type="Proteomes" id="UP000285405"/>
    </source>
</evidence>
<evidence type="ECO:0000256" key="1">
    <source>
        <dbReference type="SAM" id="MobiDB-lite"/>
    </source>
</evidence>
<proteinExistence type="predicted"/>
<dbReference type="AlphaFoldDB" id="A0A420IA24"/>
<sequence length="69" mass="7334">MPSVPGSFLAGIDVQNIIFKRPCSQDMEITSAKHATSSNAPPNNIDPTPNSQLLTATDPSIRINTNANL</sequence>
<feature type="region of interest" description="Disordered" evidence="1">
    <location>
        <begin position="31"/>
        <end position="69"/>
    </location>
</feature>
<accession>A0A420IA24</accession>
<reference evidence="2 3" key="1">
    <citation type="journal article" date="2018" name="BMC Genomics">
        <title>Comparative genome analyses reveal sequence features reflecting distinct modes of host-adaptation between dicot and monocot powdery mildew.</title>
        <authorList>
            <person name="Wu Y."/>
            <person name="Ma X."/>
            <person name="Pan Z."/>
            <person name="Kale S.D."/>
            <person name="Song Y."/>
            <person name="King H."/>
            <person name="Zhang Q."/>
            <person name="Presley C."/>
            <person name="Deng X."/>
            <person name="Wei C.I."/>
            <person name="Xiao S."/>
        </authorList>
    </citation>
    <scope>NUCLEOTIDE SEQUENCE [LARGE SCALE GENOMIC DNA]</scope>
    <source>
        <strain evidence="2">UCSC1</strain>
    </source>
</reference>
<organism evidence="2 3">
    <name type="scientific">Golovinomyces cichoracearum</name>
    <dbReference type="NCBI Taxonomy" id="62708"/>
    <lineage>
        <taxon>Eukaryota</taxon>
        <taxon>Fungi</taxon>
        <taxon>Dikarya</taxon>
        <taxon>Ascomycota</taxon>
        <taxon>Pezizomycotina</taxon>
        <taxon>Leotiomycetes</taxon>
        <taxon>Erysiphales</taxon>
        <taxon>Erysiphaceae</taxon>
        <taxon>Golovinomyces</taxon>
    </lineage>
</organism>
<comment type="caution">
    <text evidence="2">The sequence shown here is derived from an EMBL/GenBank/DDBJ whole genome shotgun (WGS) entry which is preliminary data.</text>
</comment>
<name>A0A420IA24_9PEZI</name>
<dbReference type="Proteomes" id="UP000285405">
    <property type="component" value="Unassembled WGS sequence"/>
</dbReference>
<protein>
    <submittedName>
        <fullName evidence="2">Uncharacterized protein</fullName>
    </submittedName>
</protein>
<gene>
    <name evidence="2" type="ORF">GcC1_101020</name>
</gene>
<dbReference type="EMBL" id="MCBR01010123">
    <property type="protein sequence ID" value="RKF71384.1"/>
    <property type="molecule type" value="Genomic_DNA"/>
</dbReference>